<accession>A0ABY1NA75</accession>
<feature type="chain" id="PRO_5047546940" description="DUF4189 domain-containing protein" evidence="1">
    <location>
        <begin position="25"/>
        <end position="124"/>
    </location>
</feature>
<keyword evidence="1" id="KW-0732">Signal</keyword>
<dbReference type="RefSeq" id="WP_283424287.1">
    <property type="nucleotide sequence ID" value="NZ_FXTY01000001.1"/>
</dbReference>
<evidence type="ECO:0000313" key="3">
    <source>
        <dbReference type="EMBL" id="SMP04265.1"/>
    </source>
</evidence>
<feature type="domain" description="DUF4189" evidence="2">
    <location>
        <begin position="33"/>
        <end position="122"/>
    </location>
</feature>
<comment type="caution">
    <text evidence="3">The sequence shown here is derived from an EMBL/GenBank/DDBJ whole genome shotgun (WGS) entry which is preliminary data.</text>
</comment>
<evidence type="ECO:0000259" key="2">
    <source>
        <dbReference type="Pfam" id="PF13827"/>
    </source>
</evidence>
<protein>
    <recommendedName>
        <fullName evidence="2">DUF4189 domain-containing protein</fullName>
    </recommendedName>
</protein>
<evidence type="ECO:0000313" key="4">
    <source>
        <dbReference type="Proteomes" id="UP001157961"/>
    </source>
</evidence>
<sequence>MRDLTTRILAAAVVLPALTGIAVAGECGFAQCWGAVGIGPGGAWGYSYGKYSETDAVNALQSECEWDCDNVHTFYNTCGAIAEGDSGNWGYGWDGTRSQAENNALRYCYQNGGGCTVRVWACSP</sequence>
<gene>
    <name evidence="3" type="ORF">SAMN06265373_101430</name>
</gene>
<reference evidence="3 4" key="1">
    <citation type="submission" date="2017-05" db="EMBL/GenBank/DDBJ databases">
        <authorList>
            <person name="Varghese N."/>
            <person name="Submissions S."/>
        </authorList>
    </citation>
    <scope>NUCLEOTIDE SEQUENCE [LARGE SCALE GENOMIC DNA]</scope>
    <source>
        <strain evidence="3 4">DSM 29734</strain>
    </source>
</reference>
<dbReference type="Proteomes" id="UP001157961">
    <property type="component" value="Unassembled WGS sequence"/>
</dbReference>
<dbReference type="Pfam" id="PF13827">
    <property type="entry name" value="DUF4189"/>
    <property type="match status" value="1"/>
</dbReference>
<proteinExistence type="predicted"/>
<organism evidence="3 4">
    <name type="scientific">Shimia sagamensis</name>
    <dbReference type="NCBI Taxonomy" id="1566352"/>
    <lineage>
        <taxon>Bacteria</taxon>
        <taxon>Pseudomonadati</taxon>
        <taxon>Pseudomonadota</taxon>
        <taxon>Alphaproteobacteria</taxon>
        <taxon>Rhodobacterales</taxon>
        <taxon>Roseobacteraceae</taxon>
    </lineage>
</organism>
<feature type="signal peptide" evidence="1">
    <location>
        <begin position="1"/>
        <end position="24"/>
    </location>
</feature>
<dbReference type="InterPro" id="IPR025240">
    <property type="entry name" value="DUF4189"/>
</dbReference>
<evidence type="ECO:0000256" key="1">
    <source>
        <dbReference type="SAM" id="SignalP"/>
    </source>
</evidence>
<dbReference type="EMBL" id="FXTY01000001">
    <property type="protein sequence ID" value="SMP04265.1"/>
    <property type="molecule type" value="Genomic_DNA"/>
</dbReference>
<name>A0ABY1NA75_9RHOB</name>
<keyword evidence="4" id="KW-1185">Reference proteome</keyword>